<dbReference type="GO" id="GO:0016491">
    <property type="term" value="F:oxidoreductase activity"/>
    <property type="evidence" value="ECO:0007669"/>
    <property type="project" value="TreeGrafter"/>
</dbReference>
<proteinExistence type="predicted"/>
<keyword evidence="3" id="KW-1185">Reference proteome</keyword>
<evidence type="ECO:0000313" key="3">
    <source>
        <dbReference type="Proteomes" id="UP000256869"/>
    </source>
</evidence>
<dbReference type="InterPro" id="IPR004155">
    <property type="entry name" value="PBS_lyase_HEAT"/>
</dbReference>
<dbReference type="InterPro" id="IPR011989">
    <property type="entry name" value="ARM-like"/>
</dbReference>
<dbReference type="Pfam" id="PF13646">
    <property type="entry name" value="HEAT_2"/>
    <property type="match status" value="1"/>
</dbReference>
<feature type="domain" description="Scaffold protein Nfu/NifU N-terminal" evidence="1">
    <location>
        <begin position="4"/>
        <end position="90"/>
    </location>
</feature>
<accession>A0A3D9ITH1</accession>
<dbReference type="SUPFAM" id="SSF110836">
    <property type="entry name" value="Hypothetical protein SAV1430"/>
    <property type="match status" value="1"/>
</dbReference>
<dbReference type="PANTHER" id="PTHR12697:SF37">
    <property type="entry name" value="CONSERVED VIRULENCE FACTOR C"/>
    <property type="match status" value="1"/>
</dbReference>
<sequence>MKLLSIEPTPSPNTMKLNVDVRLDPGVQLNYGGKDATTTSPPPLIARLLEVPGVKAIFHTSDFLALDRKGNADWATILEGVKTAFGVAAGSGSIASTVPEAESFGESHVRVQMFRGIPMQIRVRSGGQEFRAAMPERFTHAVSEAAGSTMIRERMLEDLGVRYGDSQDVLDEVQRELEAAYSEARLRDLIEQAKAAGPEGAPPAPPAPLTGAEVMQALDSQDWRERFAALERLKPKAEDLPVLDKALTDSQMSVRRLAVVYLGDLRTPESMPLLFAALKDSSGSVRRTAGDTLSDIGDVAAIGPMIEALEDSNKLVRWRAARFLYEAGDETALDALRKSAASESEFEVKLQSEMAVARIERGEEAAGSVWQQMTRMREQSE</sequence>
<reference evidence="2 3" key="1">
    <citation type="submission" date="2018-07" db="EMBL/GenBank/DDBJ databases">
        <title>Genomic Encyclopedia of Type Strains, Phase III (KMG-III): the genomes of soil and plant-associated and newly described type strains.</title>
        <authorList>
            <person name="Whitman W."/>
        </authorList>
    </citation>
    <scope>NUCLEOTIDE SEQUENCE [LARGE SCALE GENOMIC DNA]</scope>
    <source>
        <strain evidence="2 3">CECT 8236</strain>
    </source>
</reference>
<dbReference type="Proteomes" id="UP000256869">
    <property type="component" value="Unassembled WGS sequence"/>
</dbReference>
<evidence type="ECO:0000259" key="1">
    <source>
        <dbReference type="SMART" id="SM00932"/>
    </source>
</evidence>
<dbReference type="AlphaFoldDB" id="A0A3D9ITH1"/>
<protein>
    <submittedName>
        <fullName evidence="2">HEAT repeat protein</fullName>
    </submittedName>
</protein>
<dbReference type="SMART" id="SM00567">
    <property type="entry name" value="EZ_HEAT"/>
    <property type="match status" value="4"/>
</dbReference>
<dbReference type="InterPro" id="IPR036498">
    <property type="entry name" value="Nfu/NifU_N_sf"/>
</dbReference>
<dbReference type="InterPro" id="IPR016024">
    <property type="entry name" value="ARM-type_fold"/>
</dbReference>
<dbReference type="Pfam" id="PF08712">
    <property type="entry name" value="Nfu_N"/>
    <property type="match status" value="1"/>
</dbReference>
<gene>
    <name evidence="2" type="ORF">DFP95_102450</name>
</gene>
<dbReference type="Pfam" id="PF13769">
    <property type="entry name" value="Virulence_fact"/>
    <property type="match status" value="1"/>
</dbReference>
<dbReference type="RefSeq" id="WP_115991761.1">
    <property type="nucleotide sequence ID" value="NZ_QRDY01000002.1"/>
</dbReference>
<dbReference type="PANTHER" id="PTHR12697">
    <property type="entry name" value="PBS LYASE HEAT-LIKE PROTEIN"/>
    <property type="match status" value="1"/>
</dbReference>
<evidence type="ECO:0000313" key="2">
    <source>
        <dbReference type="EMBL" id="RED65028.1"/>
    </source>
</evidence>
<dbReference type="SMART" id="SM00932">
    <property type="entry name" value="Nfu_N"/>
    <property type="match status" value="1"/>
</dbReference>
<comment type="caution">
    <text evidence="2">The sequence shown here is derived from an EMBL/GenBank/DDBJ whole genome shotgun (WGS) entry which is preliminary data.</text>
</comment>
<dbReference type="Gene3D" id="3.30.1370.70">
    <property type="entry name" value="Scaffold protein Nfu/NifU, N-terminal domain"/>
    <property type="match status" value="1"/>
</dbReference>
<dbReference type="OrthoDB" id="420201at2"/>
<dbReference type="InterPro" id="IPR025989">
    <property type="entry name" value="Virulence_F_dom"/>
</dbReference>
<dbReference type="EMBL" id="QRDY01000002">
    <property type="protein sequence ID" value="RED65028.1"/>
    <property type="molecule type" value="Genomic_DNA"/>
</dbReference>
<organism evidence="2 3">
    <name type="scientific">Cohnella lupini</name>
    <dbReference type="NCBI Taxonomy" id="1294267"/>
    <lineage>
        <taxon>Bacteria</taxon>
        <taxon>Bacillati</taxon>
        <taxon>Bacillota</taxon>
        <taxon>Bacilli</taxon>
        <taxon>Bacillales</taxon>
        <taxon>Paenibacillaceae</taxon>
        <taxon>Cohnella</taxon>
    </lineage>
</organism>
<name>A0A3D9ITH1_9BACL</name>
<dbReference type="Gene3D" id="1.25.10.10">
    <property type="entry name" value="Leucine-rich Repeat Variant"/>
    <property type="match status" value="1"/>
</dbReference>
<dbReference type="InterPro" id="IPR014824">
    <property type="entry name" value="Nfu/NifU_N"/>
</dbReference>
<dbReference type="SUPFAM" id="SSF48371">
    <property type="entry name" value="ARM repeat"/>
    <property type="match status" value="1"/>
</dbReference>